<accession>A0A9Q1F9D9</accession>
<feature type="compositionally biased region" description="Low complexity" evidence="1">
    <location>
        <begin position="84"/>
        <end position="93"/>
    </location>
</feature>
<sequence length="222" mass="23393">MRCVSGERRRLVCPLPDPDTSGAPHPATPEGGPAIPGQPEIRGARASCTAPVKLPTCHCPRSGSRPGRAGRLTPEARARFRGSPPRLTGQLLGRRPRRRAEGPRETAVPARAAAGVIREKGPARVQSRRRRPTTTPARRPAFDAGGERKGEKSRGTAARSPLTPGEGERGGRRRARSSRPCRAPRPTLPAAAGNGGRGAAPRPAAARAQPPLRTPSPTRPSP</sequence>
<feature type="compositionally biased region" description="Basic and acidic residues" evidence="1">
    <location>
        <begin position="145"/>
        <end position="154"/>
    </location>
</feature>
<feature type="compositionally biased region" description="Pro residues" evidence="1">
    <location>
        <begin position="212"/>
        <end position="222"/>
    </location>
</feature>
<feature type="compositionally biased region" description="Low complexity" evidence="1">
    <location>
        <begin position="199"/>
        <end position="211"/>
    </location>
</feature>
<dbReference type="EMBL" id="JAINUF010000007">
    <property type="protein sequence ID" value="KAJ8353705.1"/>
    <property type="molecule type" value="Genomic_DNA"/>
</dbReference>
<organism evidence="2 3">
    <name type="scientific">Synaphobranchus kaupii</name>
    <name type="common">Kaup's arrowtooth eel</name>
    <dbReference type="NCBI Taxonomy" id="118154"/>
    <lineage>
        <taxon>Eukaryota</taxon>
        <taxon>Metazoa</taxon>
        <taxon>Chordata</taxon>
        <taxon>Craniata</taxon>
        <taxon>Vertebrata</taxon>
        <taxon>Euteleostomi</taxon>
        <taxon>Actinopterygii</taxon>
        <taxon>Neopterygii</taxon>
        <taxon>Teleostei</taxon>
        <taxon>Anguilliformes</taxon>
        <taxon>Synaphobranchidae</taxon>
        <taxon>Synaphobranchus</taxon>
    </lineage>
</organism>
<dbReference type="AlphaFoldDB" id="A0A9Q1F9D9"/>
<reference evidence="2" key="1">
    <citation type="journal article" date="2023" name="Science">
        <title>Genome structures resolve the early diversification of teleost fishes.</title>
        <authorList>
            <person name="Parey E."/>
            <person name="Louis A."/>
            <person name="Montfort J."/>
            <person name="Bouchez O."/>
            <person name="Roques C."/>
            <person name="Iampietro C."/>
            <person name="Lluch J."/>
            <person name="Castinel A."/>
            <person name="Donnadieu C."/>
            <person name="Desvignes T."/>
            <person name="Floi Bucao C."/>
            <person name="Jouanno E."/>
            <person name="Wen M."/>
            <person name="Mejri S."/>
            <person name="Dirks R."/>
            <person name="Jansen H."/>
            <person name="Henkel C."/>
            <person name="Chen W.J."/>
            <person name="Zahm M."/>
            <person name="Cabau C."/>
            <person name="Klopp C."/>
            <person name="Thompson A.W."/>
            <person name="Robinson-Rechavi M."/>
            <person name="Braasch I."/>
            <person name="Lecointre G."/>
            <person name="Bobe J."/>
            <person name="Postlethwait J.H."/>
            <person name="Berthelot C."/>
            <person name="Roest Crollius H."/>
            <person name="Guiguen Y."/>
        </authorList>
    </citation>
    <scope>NUCLEOTIDE SEQUENCE</scope>
    <source>
        <strain evidence="2">WJC10195</strain>
    </source>
</reference>
<gene>
    <name evidence="2" type="ORF">SKAU_G00212720</name>
</gene>
<keyword evidence="3" id="KW-1185">Reference proteome</keyword>
<feature type="compositionally biased region" description="Basic and acidic residues" evidence="1">
    <location>
        <begin position="1"/>
        <end position="10"/>
    </location>
</feature>
<dbReference type="Proteomes" id="UP001152622">
    <property type="component" value="Chromosome 7"/>
</dbReference>
<evidence type="ECO:0000256" key="1">
    <source>
        <dbReference type="SAM" id="MobiDB-lite"/>
    </source>
</evidence>
<evidence type="ECO:0000313" key="3">
    <source>
        <dbReference type="Proteomes" id="UP001152622"/>
    </source>
</evidence>
<feature type="compositionally biased region" description="Low complexity" evidence="1">
    <location>
        <begin position="180"/>
        <end position="192"/>
    </location>
</feature>
<feature type="compositionally biased region" description="Low complexity" evidence="1">
    <location>
        <begin position="60"/>
        <end position="71"/>
    </location>
</feature>
<comment type="caution">
    <text evidence="2">The sequence shown here is derived from an EMBL/GenBank/DDBJ whole genome shotgun (WGS) entry which is preliminary data.</text>
</comment>
<evidence type="ECO:0000313" key="2">
    <source>
        <dbReference type="EMBL" id="KAJ8353705.1"/>
    </source>
</evidence>
<proteinExistence type="predicted"/>
<feature type="region of interest" description="Disordered" evidence="1">
    <location>
        <begin position="1"/>
        <end position="41"/>
    </location>
</feature>
<feature type="region of interest" description="Disordered" evidence="1">
    <location>
        <begin position="58"/>
        <end position="222"/>
    </location>
</feature>
<protein>
    <submittedName>
        <fullName evidence="2">Uncharacterized protein</fullName>
    </submittedName>
</protein>
<name>A0A9Q1F9D9_SYNKA</name>